<name>A0A233RS47_STRDA</name>
<organism evidence="1 2">
    <name type="scientific">Streptomyces diastatochromogenes</name>
    <dbReference type="NCBI Taxonomy" id="42236"/>
    <lineage>
        <taxon>Bacteria</taxon>
        <taxon>Bacillati</taxon>
        <taxon>Actinomycetota</taxon>
        <taxon>Actinomycetes</taxon>
        <taxon>Kitasatosporales</taxon>
        <taxon>Streptomycetaceae</taxon>
        <taxon>Streptomyces</taxon>
    </lineage>
</organism>
<dbReference type="EMBL" id="MCGQ01000095">
    <property type="protein sequence ID" value="OXY86218.1"/>
    <property type="molecule type" value="Genomic_DNA"/>
</dbReference>
<sequence length="172" mass="19076">MGPWDVLPDSERQQWTFDPFVSVGPLRFGMTSDEASAAIGGVHAAVRQHYPRWDVVCDTYSKVGLKLYFAAERLLGVSIDARRGPQVHADEAALVGQVPSELEQWLFDRAESREAFTELFYLPGAEPGSLTLGVVLCVQRAGDHLLTRPVFLAADVMGDVYHCLPREAWAIF</sequence>
<reference evidence="1 2" key="1">
    <citation type="submission" date="2016-07" db="EMBL/GenBank/DDBJ databases">
        <title>Draft genome of Streptomyces diastatochromogenes.</title>
        <authorList>
            <person name="Podduturi R."/>
            <person name="Lukassen M.B."/>
            <person name="Clausen N."/>
            <person name="Nielsen J.L."/>
            <person name="Jorgensen N.O."/>
        </authorList>
    </citation>
    <scope>NUCLEOTIDE SEQUENCE [LARGE SCALE GENOMIC DNA]</scope>
    <source>
        <strain evidence="1 2">DSM 40608</strain>
    </source>
</reference>
<proteinExistence type="predicted"/>
<dbReference type="Proteomes" id="UP000215483">
    <property type="component" value="Unassembled WGS sequence"/>
</dbReference>
<keyword evidence="2" id="KW-1185">Reference proteome</keyword>
<comment type="caution">
    <text evidence="1">The sequence shown here is derived from an EMBL/GenBank/DDBJ whole genome shotgun (WGS) entry which is preliminary data.</text>
</comment>
<evidence type="ECO:0000313" key="1">
    <source>
        <dbReference type="EMBL" id="OXY86218.1"/>
    </source>
</evidence>
<accession>A0A233RS47</accession>
<gene>
    <name evidence="1" type="ORF">BEK98_44810</name>
</gene>
<protein>
    <submittedName>
        <fullName evidence="1">Uncharacterized protein</fullName>
    </submittedName>
</protein>
<dbReference type="AlphaFoldDB" id="A0A233RS47"/>
<evidence type="ECO:0000313" key="2">
    <source>
        <dbReference type="Proteomes" id="UP000215483"/>
    </source>
</evidence>